<dbReference type="GO" id="GO:0016491">
    <property type="term" value="F:oxidoreductase activity"/>
    <property type="evidence" value="ECO:0007669"/>
    <property type="project" value="InterPro"/>
</dbReference>
<protein>
    <submittedName>
        <fullName evidence="3">TlpA family protein disulfide reductase</fullName>
    </submittedName>
</protein>
<organism evidence="3 4">
    <name type="scientific">Campylobacter californiensis</name>
    <dbReference type="NCBI Taxonomy" id="1032243"/>
    <lineage>
        <taxon>Bacteria</taxon>
        <taxon>Pseudomonadati</taxon>
        <taxon>Campylobacterota</taxon>
        <taxon>Epsilonproteobacteria</taxon>
        <taxon>Campylobacterales</taxon>
        <taxon>Campylobacteraceae</taxon>
        <taxon>Campylobacter</taxon>
    </lineage>
</organism>
<dbReference type="InterPro" id="IPR013740">
    <property type="entry name" value="Redoxin"/>
</dbReference>
<dbReference type="Proteomes" id="UP001318760">
    <property type="component" value="Unassembled WGS sequence"/>
</dbReference>
<feature type="domain" description="Thioredoxin" evidence="1">
    <location>
        <begin position="31"/>
        <end position="190"/>
    </location>
</feature>
<dbReference type="PANTHER" id="PTHR42852:SF18">
    <property type="entry name" value="CHROMOSOME UNDETERMINED SCAFFOLD_47, WHOLE GENOME SHOTGUN SEQUENCE"/>
    <property type="match status" value="1"/>
</dbReference>
<dbReference type="EMBL" id="LIWG01000008">
    <property type="protein sequence ID" value="MBE3608403.1"/>
    <property type="molecule type" value="Genomic_DNA"/>
</dbReference>
<gene>
    <name evidence="2" type="ORF">CCAL12919_08785</name>
    <name evidence="3" type="ORF">CCAL9337_06665</name>
</gene>
<dbReference type="Pfam" id="PF08534">
    <property type="entry name" value="Redoxin"/>
    <property type="match status" value="1"/>
</dbReference>
<evidence type="ECO:0000313" key="2">
    <source>
        <dbReference type="EMBL" id="MBE2987207.1"/>
    </source>
</evidence>
<reference evidence="2 5" key="2">
    <citation type="submission" date="2020-10" db="EMBL/GenBank/DDBJ databases">
        <title>Campylobacter californiensis sp. nov. isolated from cattle and feral swine in California.</title>
        <authorList>
            <person name="Miller W.G."/>
        </authorList>
    </citation>
    <scope>NUCLEOTIDE SEQUENCE [LARGE SCALE GENOMIC DNA]</scope>
    <source>
        <strain evidence="2 5">RM12919</strain>
    </source>
</reference>
<dbReference type="PROSITE" id="PS51352">
    <property type="entry name" value="THIOREDOXIN_2"/>
    <property type="match status" value="1"/>
</dbReference>
<dbReference type="PANTHER" id="PTHR42852">
    <property type="entry name" value="THIOL:DISULFIDE INTERCHANGE PROTEIN DSBE"/>
    <property type="match status" value="1"/>
</dbReference>
<dbReference type="PROSITE" id="PS51257">
    <property type="entry name" value="PROKAR_LIPOPROTEIN"/>
    <property type="match status" value="1"/>
</dbReference>
<evidence type="ECO:0000313" key="4">
    <source>
        <dbReference type="Proteomes" id="UP000650616"/>
    </source>
</evidence>
<accession>A0AAW3ZY05</accession>
<proteinExistence type="predicted"/>
<dbReference type="AlphaFoldDB" id="A0AAW3ZY05"/>
<keyword evidence="4" id="KW-1185">Reference proteome</keyword>
<evidence type="ECO:0000313" key="3">
    <source>
        <dbReference type="EMBL" id="MBE3608403.1"/>
    </source>
</evidence>
<dbReference type="RefSeq" id="WP_170016581.1">
    <property type="nucleotide sequence ID" value="NZ_CP012545.1"/>
</dbReference>
<dbReference type="CDD" id="cd02966">
    <property type="entry name" value="TlpA_like_family"/>
    <property type="match status" value="1"/>
</dbReference>
<reference evidence="3 4" key="1">
    <citation type="submission" date="2015-08" db="EMBL/GenBank/DDBJ databases">
        <title>Comparative genomics of the Campylobacter concisus group.</title>
        <authorList>
            <person name="Yee E."/>
            <person name="Chapman M.H."/>
            <person name="Huynh S."/>
            <person name="Bono J.L."/>
            <person name="On S.L."/>
            <person name="St Leger J."/>
            <person name="Foster G."/>
            <person name="Parker C.T."/>
            <person name="Miller W.G."/>
        </authorList>
    </citation>
    <scope>NUCLEOTIDE SEQUENCE [LARGE SCALE GENOMIC DNA]</scope>
    <source>
        <strain evidence="3 4">RM9337</strain>
    </source>
</reference>
<name>A0AAW3ZY05_9BACT</name>
<dbReference type="SUPFAM" id="SSF52833">
    <property type="entry name" value="Thioredoxin-like"/>
    <property type="match status" value="1"/>
</dbReference>
<dbReference type="InterPro" id="IPR036249">
    <property type="entry name" value="Thioredoxin-like_sf"/>
</dbReference>
<evidence type="ECO:0000259" key="1">
    <source>
        <dbReference type="PROSITE" id="PS51352"/>
    </source>
</evidence>
<evidence type="ECO:0000313" key="5">
    <source>
        <dbReference type="Proteomes" id="UP001318760"/>
    </source>
</evidence>
<dbReference type="InterPro" id="IPR050553">
    <property type="entry name" value="Thioredoxin_ResA/DsbE_sf"/>
</dbReference>
<dbReference type="Gene3D" id="3.40.30.10">
    <property type="entry name" value="Glutaredoxin"/>
    <property type="match status" value="1"/>
</dbReference>
<dbReference type="InterPro" id="IPR013766">
    <property type="entry name" value="Thioredoxin_domain"/>
</dbReference>
<sequence>MKFKNLSVAVLAIFLLLGCENKESSKDSAKIDTNSTESNLAQNAVKVDEKIDLKLLSNEIFSLQKRENGFDIKDNEKATLFVFWATWCPPCKAEIPHLNNLSEKYKKELNIIAVLLEDKNEDEIKAFAQKYQIKYDIAIGESNYLFEKAIGGIFALPSSALFDKNGDYASGYKGLVPEEMLERDIQKAIE</sequence>
<dbReference type="EMBL" id="JADBHS010000022">
    <property type="protein sequence ID" value="MBE2987207.1"/>
    <property type="molecule type" value="Genomic_DNA"/>
</dbReference>
<comment type="caution">
    <text evidence="3">The sequence shown here is derived from an EMBL/GenBank/DDBJ whole genome shotgun (WGS) entry which is preliminary data.</text>
</comment>
<dbReference type="Proteomes" id="UP000650616">
    <property type="component" value="Unassembled WGS sequence"/>
</dbReference>